<dbReference type="RefSeq" id="WP_189113841.1">
    <property type="nucleotide sequence ID" value="NZ_BMQC01000005.1"/>
</dbReference>
<evidence type="ECO:0000256" key="1">
    <source>
        <dbReference type="ARBA" id="ARBA00009183"/>
    </source>
</evidence>
<evidence type="ECO:0000256" key="6">
    <source>
        <dbReference type="ARBA" id="ARBA00023002"/>
    </source>
</evidence>
<dbReference type="PIRSF" id="PIRSF000332">
    <property type="entry name" value="FMO"/>
    <property type="match status" value="1"/>
</dbReference>
<sequence length="453" mass="49899">MSNDSAVADGGAVSADRGGAVCVIGAGAAGLAAVKNLREHGFEVDCYERETDVGGLWNWRHERSPVTAATHLITSRPLTGYPDFPMPDHWPDYPHHSQFRDYLERYAAHFDLRRDIWFGTEVHRVSPTHDLRWDVSTGGTGGAGPRRVTRYAGLVVANGHHWDPVLPAYPGQDAYLGRLLHAAECKEPAALRDRRVLVVGGGNTAADLAVAAASPAAATWYSTRRGYWLYPKYLLGRPLDQAAARLRALRLPRRWRRRLLAGLLRHAVGEPTRLGLPRPDHPPLGTHPTVNSMLPHHIGHGLVTPVADIDRFTAHGVILADGRTIDPEVVVFATGYRPRHDFLPDDLLGGGERPRLGLHLFAPDHPTLAVVGLPQFPGGAPVMLHWQSVAAARWLRLWHADPARAAAVRPTLFRGTGALRLPTVDSDRHWAEVDPHRYLAALQDLLDRMESRP</sequence>
<dbReference type="GO" id="GO:0050661">
    <property type="term" value="F:NADP binding"/>
    <property type="evidence" value="ECO:0007669"/>
    <property type="project" value="InterPro"/>
</dbReference>
<keyword evidence="4" id="KW-0274">FAD</keyword>
<evidence type="ECO:0000313" key="7">
    <source>
        <dbReference type="EMBL" id="GGK26450.1"/>
    </source>
</evidence>
<evidence type="ECO:0000256" key="2">
    <source>
        <dbReference type="ARBA" id="ARBA00010139"/>
    </source>
</evidence>
<comment type="similarity">
    <text evidence="2">Belongs to the FAD-binding monooxygenase family.</text>
</comment>
<reference evidence="7" key="2">
    <citation type="submission" date="2020-09" db="EMBL/GenBank/DDBJ databases">
        <authorList>
            <person name="Sun Q."/>
            <person name="Ohkuma M."/>
        </authorList>
    </citation>
    <scope>NUCLEOTIDE SEQUENCE</scope>
    <source>
        <strain evidence="7">JCM 3091</strain>
    </source>
</reference>
<evidence type="ECO:0000256" key="4">
    <source>
        <dbReference type="ARBA" id="ARBA00022827"/>
    </source>
</evidence>
<dbReference type="EMBL" id="BMQC01000005">
    <property type="protein sequence ID" value="GGK26450.1"/>
    <property type="molecule type" value="Genomic_DNA"/>
</dbReference>
<dbReference type="InterPro" id="IPR050346">
    <property type="entry name" value="FMO-like"/>
</dbReference>
<evidence type="ECO:0000256" key="3">
    <source>
        <dbReference type="ARBA" id="ARBA00022630"/>
    </source>
</evidence>
<dbReference type="PANTHER" id="PTHR23023">
    <property type="entry name" value="DIMETHYLANILINE MONOOXYGENASE"/>
    <property type="match status" value="1"/>
</dbReference>
<dbReference type="Proteomes" id="UP000662200">
    <property type="component" value="Unassembled WGS sequence"/>
</dbReference>
<dbReference type="Gene3D" id="3.50.50.60">
    <property type="entry name" value="FAD/NAD(P)-binding domain"/>
    <property type="match status" value="1"/>
</dbReference>
<reference evidence="7" key="1">
    <citation type="journal article" date="2014" name="Int. J. Syst. Evol. Microbiol.">
        <title>Complete genome sequence of Corynebacterium casei LMG S-19264T (=DSM 44701T), isolated from a smear-ripened cheese.</title>
        <authorList>
            <consortium name="US DOE Joint Genome Institute (JGI-PGF)"/>
            <person name="Walter F."/>
            <person name="Albersmeier A."/>
            <person name="Kalinowski J."/>
            <person name="Ruckert C."/>
        </authorList>
    </citation>
    <scope>NUCLEOTIDE SEQUENCE</scope>
    <source>
        <strain evidence="7">JCM 3091</strain>
    </source>
</reference>
<proteinExistence type="inferred from homology"/>
<name>A0A8J3BQN3_9ACTN</name>
<evidence type="ECO:0000256" key="5">
    <source>
        <dbReference type="ARBA" id="ARBA00022857"/>
    </source>
</evidence>
<keyword evidence="8" id="KW-1185">Reference proteome</keyword>
<dbReference type="Pfam" id="PF00743">
    <property type="entry name" value="FMO-like"/>
    <property type="match status" value="1"/>
</dbReference>
<comment type="caution">
    <text evidence="7">The sequence shown here is derived from an EMBL/GenBank/DDBJ whole genome shotgun (WGS) entry which is preliminary data.</text>
</comment>
<dbReference type="InterPro" id="IPR036188">
    <property type="entry name" value="FAD/NAD-bd_sf"/>
</dbReference>
<organism evidence="7 8">
    <name type="scientific">Pilimelia terevasa</name>
    <dbReference type="NCBI Taxonomy" id="53372"/>
    <lineage>
        <taxon>Bacteria</taxon>
        <taxon>Bacillati</taxon>
        <taxon>Actinomycetota</taxon>
        <taxon>Actinomycetes</taxon>
        <taxon>Micromonosporales</taxon>
        <taxon>Micromonosporaceae</taxon>
        <taxon>Pilimelia</taxon>
    </lineage>
</organism>
<dbReference type="GO" id="GO:0050660">
    <property type="term" value="F:flavin adenine dinucleotide binding"/>
    <property type="evidence" value="ECO:0007669"/>
    <property type="project" value="InterPro"/>
</dbReference>
<keyword evidence="6" id="KW-0560">Oxidoreductase</keyword>
<dbReference type="InterPro" id="IPR020946">
    <property type="entry name" value="Flavin_mOase-like"/>
</dbReference>
<comment type="similarity">
    <text evidence="1">Belongs to the FMO family.</text>
</comment>
<dbReference type="SUPFAM" id="SSF51905">
    <property type="entry name" value="FAD/NAD(P)-binding domain"/>
    <property type="match status" value="1"/>
</dbReference>
<keyword evidence="7" id="KW-0503">Monooxygenase</keyword>
<dbReference type="GO" id="GO:0004499">
    <property type="term" value="F:N,N-dimethylaniline monooxygenase activity"/>
    <property type="evidence" value="ECO:0007669"/>
    <property type="project" value="InterPro"/>
</dbReference>
<dbReference type="AlphaFoldDB" id="A0A8J3BQN3"/>
<accession>A0A8J3BQN3</accession>
<dbReference type="PRINTS" id="PR00370">
    <property type="entry name" value="FMOXYGENASE"/>
</dbReference>
<keyword evidence="3" id="KW-0285">Flavoprotein</keyword>
<evidence type="ECO:0000313" key="8">
    <source>
        <dbReference type="Proteomes" id="UP000662200"/>
    </source>
</evidence>
<dbReference type="InterPro" id="IPR000960">
    <property type="entry name" value="Flavin_mOase"/>
</dbReference>
<protein>
    <submittedName>
        <fullName evidence="7">Monooxygenase</fullName>
    </submittedName>
</protein>
<keyword evidence="5" id="KW-0521">NADP</keyword>
<gene>
    <name evidence="7" type="ORF">GCM10010124_18880</name>
</gene>